<dbReference type="Ensembl" id="ENSTGET00000008708.1">
    <property type="protein sequence ID" value="ENSTGEP00000007223.1"/>
    <property type="gene ID" value="ENSTGEG00000005916.1"/>
</dbReference>
<accession>A0A8D2ELX8</accession>
<dbReference type="Proteomes" id="UP000694411">
    <property type="component" value="Chromosome 6"/>
</dbReference>
<proteinExistence type="predicted"/>
<reference evidence="2" key="3">
    <citation type="submission" date="2025-09" db="UniProtKB">
        <authorList>
            <consortium name="Ensembl"/>
        </authorList>
    </citation>
    <scope>IDENTIFICATION</scope>
</reference>
<reference evidence="2" key="1">
    <citation type="submission" date="2018-05" db="EMBL/GenBank/DDBJ databases">
        <title>Whole genome of Theropithecus gelada.</title>
        <authorList>
            <person name="Chiou K.L."/>
            <person name="Snyder-Mackler N."/>
        </authorList>
    </citation>
    <scope>NUCLEOTIDE SEQUENCE [LARGE SCALE GENOMIC DNA]</scope>
</reference>
<evidence type="ECO:0000256" key="1">
    <source>
        <dbReference type="SAM" id="MobiDB-lite"/>
    </source>
</evidence>
<evidence type="ECO:0000313" key="2">
    <source>
        <dbReference type="Ensembl" id="ENSTGEP00000007223.1"/>
    </source>
</evidence>
<reference evidence="2" key="2">
    <citation type="submission" date="2025-08" db="UniProtKB">
        <authorList>
            <consortium name="Ensembl"/>
        </authorList>
    </citation>
    <scope>IDENTIFICATION</scope>
</reference>
<evidence type="ECO:0000313" key="3">
    <source>
        <dbReference type="Proteomes" id="UP000694411"/>
    </source>
</evidence>
<organism evidence="2 3">
    <name type="scientific">Theropithecus gelada</name>
    <name type="common">Gelada baboon</name>
    <dbReference type="NCBI Taxonomy" id="9565"/>
    <lineage>
        <taxon>Eukaryota</taxon>
        <taxon>Metazoa</taxon>
        <taxon>Chordata</taxon>
        <taxon>Craniata</taxon>
        <taxon>Vertebrata</taxon>
        <taxon>Euteleostomi</taxon>
        <taxon>Mammalia</taxon>
        <taxon>Eutheria</taxon>
        <taxon>Euarchontoglires</taxon>
        <taxon>Primates</taxon>
        <taxon>Haplorrhini</taxon>
        <taxon>Catarrhini</taxon>
        <taxon>Cercopithecidae</taxon>
        <taxon>Cercopithecinae</taxon>
        <taxon>Theropithecus</taxon>
    </lineage>
</organism>
<name>A0A8D2ELX8_THEGE</name>
<keyword evidence="3" id="KW-1185">Reference proteome</keyword>
<sequence>ITGAGLSLWGAGPLAFLRLANPSLELGKPRSEVKAPSGLSGLHARSSPAPSESVEPQAWVRVERDAALARDCPGAPKTREQSPGEKPLNAMMWSRLSATSASRVQAILLPQPPE</sequence>
<protein>
    <submittedName>
        <fullName evidence="2">Uncharacterized protein</fullName>
    </submittedName>
</protein>
<feature type="region of interest" description="Disordered" evidence="1">
    <location>
        <begin position="28"/>
        <end position="57"/>
    </location>
</feature>
<dbReference type="AlphaFoldDB" id="A0A8D2ELX8"/>